<evidence type="ECO:0000256" key="2">
    <source>
        <dbReference type="ARBA" id="ARBA00006024"/>
    </source>
</evidence>
<dbReference type="FunFam" id="2.70.150.10:FF:000002">
    <property type="entry name" value="Copper-transporting ATPase 1, putative"/>
    <property type="match status" value="1"/>
</dbReference>
<keyword evidence="9" id="KW-0479">Metal-binding</keyword>
<dbReference type="PATRIC" id="fig|1307761.3.peg.677"/>
<evidence type="ECO:0000256" key="4">
    <source>
        <dbReference type="ARBA" id="ARBA00022967"/>
    </source>
</evidence>
<dbReference type="PANTHER" id="PTHR48085">
    <property type="entry name" value="CADMIUM/ZINC-TRANSPORTING ATPASE HMA2-RELATED"/>
    <property type="match status" value="1"/>
</dbReference>
<dbReference type="Pfam" id="PF19991">
    <property type="entry name" value="HMA_2"/>
    <property type="match status" value="1"/>
</dbReference>
<name>V5WEZ0_9SPIO</name>
<dbReference type="SUPFAM" id="SSF56784">
    <property type="entry name" value="HAD-like"/>
    <property type="match status" value="1"/>
</dbReference>
<dbReference type="PROSITE" id="PS00154">
    <property type="entry name" value="ATPASE_E1_E2"/>
    <property type="match status" value="1"/>
</dbReference>
<dbReference type="Pfam" id="PF00122">
    <property type="entry name" value="E1-E2_ATPase"/>
    <property type="match status" value="1"/>
</dbReference>
<dbReference type="Gene3D" id="3.40.1110.10">
    <property type="entry name" value="Calcium-transporting ATPase, cytoplasmic domain N"/>
    <property type="match status" value="1"/>
</dbReference>
<dbReference type="Pfam" id="PF00702">
    <property type="entry name" value="Hydrolase"/>
    <property type="match status" value="1"/>
</dbReference>
<dbReference type="AlphaFoldDB" id="V5WEZ0"/>
<evidence type="ECO:0000256" key="5">
    <source>
        <dbReference type="ARBA" id="ARBA00022989"/>
    </source>
</evidence>
<dbReference type="KEGG" id="slr:L21SP2_0677"/>
<reference evidence="11 12" key="1">
    <citation type="journal article" date="2015" name="Stand. Genomic Sci.">
        <title>Complete genome sequence and description of Salinispira pacifica gen. nov., sp. nov., a novel spirochaete isolated form a hypersaline microbial mat.</title>
        <authorList>
            <person name="Ben Hania W."/>
            <person name="Joseph M."/>
            <person name="Schumann P."/>
            <person name="Bunk B."/>
            <person name="Fiebig A."/>
            <person name="Sproer C."/>
            <person name="Klenk H.P."/>
            <person name="Fardeau M.L."/>
            <person name="Spring S."/>
        </authorList>
    </citation>
    <scope>NUCLEOTIDE SEQUENCE [LARGE SCALE GENOMIC DNA]</scope>
    <source>
        <strain evidence="11 12">L21-RPul-D2</strain>
    </source>
</reference>
<comment type="similarity">
    <text evidence="2 9">Belongs to the cation transport ATPase (P-type) (TC 3.A.3) family. Type IB subfamily.</text>
</comment>
<dbReference type="GO" id="GO:0005524">
    <property type="term" value="F:ATP binding"/>
    <property type="evidence" value="ECO:0007669"/>
    <property type="project" value="UniProtKB-UniRule"/>
</dbReference>
<dbReference type="GO" id="GO:0016463">
    <property type="term" value="F:P-type zinc transporter activity"/>
    <property type="evidence" value="ECO:0007669"/>
    <property type="project" value="UniProtKB-EC"/>
</dbReference>
<dbReference type="EMBL" id="CP006939">
    <property type="protein sequence ID" value="AHC14104.1"/>
    <property type="molecule type" value="Genomic_DNA"/>
</dbReference>
<keyword evidence="3 9" id="KW-0812">Transmembrane</keyword>
<accession>V5WEZ0</accession>
<dbReference type="InterPro" id="IPR027256">
    <property type="entry name" value="P-typ_ATPase_IB"/>
</dbReference>
<keyword evidence="5 9" id="KW-1133">Transmembrane helix</keyword>
<dbReference type="STRING" id="1307761.L21SP2_0677"/>
<dbReference type="InterPro" id="IPR001757">
    <property type="entry name" value="P_typ_ATPase"/>
</dbReference>
<dbReference type="GO" id="GO:0005886">
    <property type="term" value="C:plasma membrane"/>
    <property type="evidence" value="ECO:0007669"/>
    <property type="project" value="UniProtKB-SubCell"/>
</dbReference>
<dbReference type="PANTHER" id="PTHR48085:SF5">
    <property type="entry name" value="CADMIUM_ZINC-TRANSPORTING ATPASE HMA4-RELATED"/>
    <property type="match status" value="1"/>
</dbReference>
<dbReference type="SFLD" id="SFLDG00002">
    <property type="entry name" value="C1.7:_P-type_atpase_like"/>
    <property type="match status" value="1"/>
</dbReference>
<evidence type="ECO:0000259" key="10">
    <source>
        <dbReference type="Pfam" id="PF00122"/>
    </source>
</evidence>
<dbReference type="OrthoDB" id="9760364at2"/>
<feature type="domain" description="P-type ATPase A" evidence="10">
    <location>
        <begin position="235"/>
        <end position="333"/>
    </location>
</feature>
<dbReference type="InterPro" id="IPR018303">
    <property type="entry name" value="ATPase_P-typ_P_site"/>
</dbReference>
<dbReference type="Proteomes" id="UP000018680">
    <property type="component" value="Chromosome"/>
</dbReference>
<evidence type="ECO:0000256" key="1">
    <source>
        <dbReference type="ARBA" id="ARBA00004370"/>
    </source>
</evidence>
<comment type="caution">
    <text evidence="9">Lacks conserved residue(s) required for the propagation of feature annotation.</text>
</comment>
<dbReference type="PRINTS" id="PR00119">
    <property type="entry name" value="CATATPASE"/>
</dbReference>
<dbReference type="SUPFAM" id="SSF81653">
    <property type="entry name" value="Calcium ATPase, transduction domain A"/>
    <property type="match status" value="1"/>
</dbReference>
<comment type="catalytic activity">
    <reaction evidence="8">
        <text>Zn(2+)(in) + ATP + H2O = Zn(2+)(out) + ADP + phosphate + H(+)</text>
        <dbReference type="Rhea" id="RHEA:20621"/>
        <dbReference type="ChEBI" id="CHEBI:15377"/>
        <dbReference type="ChEBI" id="CHEBI:15378"/>
        <dbReference type="ChEBI" id="CHEBI:29105"/>
        <dbReference type="ChEBI" id="CHEBI:30616"/>
        <dbReference type="ChEBI" id="CHEBI:43474"/>
        <dbReference type="ChEBI" id="CHEBI:456216"/>
        <dbReference type="EC" id="7.2.2.12"/>
    </reaction>
</comment>
<gene>
    <name evidence="11" type="ORF">L21SP2_0677</name>
</gene>
<evidence type="ECO:0000256" key="7">
    <source>
        <dbReference type="ARBA" id="ARBA00039097"/>
    </source>
</evidence>
<keyword evidence="12" id="KW-1185">Reference proteome</keyword>
<dbReference type="SFLD" id="SFLDS00003">
    <property type="entry name" value="Haloacid_Dehalogenase"/>
    <property type="match status" value="1"/>
</dbReference>
<keyword evidence="4" id="KW-1278">Translocase</keyword>
<dbReference type="Gene3D" id="2.70.150.10">
    <property type="entry name" value="Calcium-transporting ATPase, cytoplasmic transduction domain A"/>
    <property type="match status" value="1"/>
</dbReference>
<dbReference type="InterPro" id="IPR036412">
    <property type="entry name" value="HAD-like_sf"/>
</dbReference>
<dbReference type="InterPro" id="IPR008250">
    <property type="entry name" value="ATPase_P-typ_transduc_dom_A_sf"/>
</dbReference>
<dbReference type="InterPro" id="IPR059000">
    <property type="entry name" value="ATPase_P-type_domA"/>
</dbReference>
<evidence type="ECO:0000256" key="9">
    <source>
        <dbReference type="RuleBase" id="RU362081"/>
    </source>
</evidence>
<proteinExistence type="inferred from homology"/>
<dbReference type="GO" id="GO:0046872">
    <property type="term" value="F:metal ion binding"/>
    <property type="evidence" value="ECO:0007669"/>
    <property type="project" value="UniProtKB-KW"/>
</dbReference>
<keyword evidence="9" id="KW-0067">ATP-binding</keyword>
<dbReference type="InterPro" id="IPR051014">
    <property type="entry name" value="Cation_Transport_ATPase_IB"/>
</dbReference>
<evidence type="ECO:0000256" key="8">
    <source>
        <dbReference type="ARBA" id="ARBA00047308"/>
    </source>
</evidence>
<dbReference type="InterPro" id="IPR023299">
    <property type="entry name" value="ATPase_P-typ_cyto_dom_N"/>
</dbReference>
<evidence type="ECO:0000256" key="3">
    <source>
        <dbReference type="ARBA" id="ARBA00022692"/>
    </source>
</evidence>
<keyword evidence="11" id="KW-0378">Hydrolase</keyword>
<keyword evidence="9" id="KW-0547">Nucleotide-binding</keyword>
<sequence>MQYGTESKHILACTIRHNIEGRVRIHCKALAYLDQELSEVTQALKNINGINTVAITALTTNLLINYDEKTLTIYEITDHVSSIISKFAIKVYKEDRLRKNREQVSERNLNEESPQDILKRIIISGVALIFSWFKKGKTGAPGPENLLSRFTNIQSITSLSLSGPILKNGLISLIKDGRPNADTLSSTAIIASIVTGRATSALIIILLAEIAEFLTAYSMDRTRKAIKTLLEVGEDYVWRLTEDGTQVRVPIEELNVGDSIVVHTGEKISVDGHITEGSAVIDQSAITGEYMPVKRKKGEAVFSGTVLRSGTITVQAERCGDETAVARIIKLVEEASHRKATIQAFADKFSAQFIIVNFLLALIVYMTTRSSTRALNMLIIDYSCGVRLSTATALTASIASSARQGVLIKGSNYIEQLATVDTVVMDKTGTVTEGKPAVTTVYPSHSAIDNKQILELAAAVEETSSHPLAHAILNRAKKERLSIPPHDKAETIMARGIKAVVRGQTIAVGSKRFMEDLKIDLHNVLTTVNRVAARGESVVYIARGSELVGILGIQDNLKDNVKKSVNRLRQIGIDDIILLTGDVEQQAEAIADKITADRYHAEILPEDKSEVVLQLQSLGYPVIMVGDGINDAPALAYADVGIAMGSTRTDVAMEAADITITKDNPLLIPATIKMSKKTMAIIKQNFGIAIGVNTLGLIMGSMGILPVFWGAVLHNTTTIAVVANSARMFFNDMEKK</sequence>
<evidence type="ECO:0000256" key="6">
    <source>
        <dbReference type="ARBA" id="ARBA00023136"/>
    </source>
</evidence>
<keyword evidence="9" id="KW-1003">Cell membrane</keyword>
<dbReference type="InterPro" id="IPR023214">
    <property type="entry name" value="HAD_sf"/>
</dbReference>
<feature type="transmembrane region" description="Helical" evidence="9">
    <location>
        <begin position="349"/>
        <end position="368"/>
    </location>
</feature>
<keyword evidence="6 9" id="KW-0472">Membrane</keyword>
<dbReference type="eggNOG" id="COG2217">
    <property type="taxonomic scope" value="Bacteria"/>
</dbReference>
<dbReference type="Gene3D" id="3.40.50.1000">
    <property type="entry name" value="HAD superfamily/HAD-like"/>
    <property type="match status" value="1"/>
</dbReference>
<dbReference type="EC" id="7.2.2.12" evidence="7"/>
<dbReference type="HOGENOM" id="CLU_001771_6_3_12"/>
<dbReference type="SFLD" id="SFLDF00027">
    <property type="entry name" value="p-type_atpase"/>
    <property type="match status" value="1"/>
</dbReference>
<feature type="transmembrane region" description="Helical" evidence="9">
    <location>
        <begin position="686"/>
        <end position="705"/>
    </location>
</feature>
<evidence type="ECO:0000313" key="11">
    <source>
        <dbReference type="EMBL" id="AHC14104.1"/>
    </source>
</evidence>
<organism evidence="11 12">
    <name type="scientific">Salinispira pacifica</name>
    <dbReference type="NCBI Taxonomy" id="1307761"/>
    <lineage>
        <taxon>Bacteria</taxon>
        <taxon>Pseudomonadati</taxon>
        <taxon>Spirochaetota</taxon>
        <taxon>Spirochaetia</taxon>
        <taxon>Spirochaetales</taxon>
        <taxon>Spirochaetaceae</taxon>
        <taxon>Salinispira</taxon>
    </lineage>
</organism>
<dbReference type="NCBIfam" id="TIGR01494">
    <property type="entry name" value="ATPase_P-type"/>
    <property type="match status" value="1"/>
</dbReference>
<comment type="subcellular location">
    <subcellularLocation>
        <location evidence="9">Cell membrane</location>
    </subcellularLocation>
    <subcellularLocation>
        <location evidence="1">Membrane</location>
    </subcellularLocation>
</comment>
<dbReference type="InterPro" id="IPR044492">
    <property type="entry name" value="P_typ_ATPase_HD_dom"/>
</dbReference>
<protein>
    <recommendedName>
        <fullName evidence="7">P-type Zn(2+) transporter</fullName>
        <ecNumber evidence="7">7.2.2.12</ecNumber>
    </recommendedName>
</protein>
<dbReference type="GO" id="GO:0016887">
    <property type="term" value="F:ATP hydrolysis activity"/>
    <property type="evidence" value="ECO:0007669"/>
    <property type="project" value="InterPro"/>
</dbReference>
<dbReference type="NCBIfam" id="TIGR01525">
    <property type="entry name" value="ATPase-IB_hvy"/>
    <property type="match status" value="1"/>
</dbReference>
<evidence type="ECO:0000313" key="12">
    <source>
        <dbReference type="Proteomes" id="UP000018680"/>
    </source>
</evidence>